<protein>
    <submittedName>
        <fullName evidence="1">Uncharacterized protein</fullName>
    </submittedName>
</protein>
<dbReference type="Proteomes" id="UP000784294">
    <property type="component" value="Unassembled WGS sequence"/>
</dbReference>
<sequence>MTPIGLGLEVMSRQPRGWQTLDKAGTEDVPQVIPSSSLDVSINFVHQTWGTSSVPALSSVCQPLGCLGINSRPSPIGVITIELWSESCMGQRRRCRFVCLPGQMSSSNGLGLLTALFVPESRTLGQQCNQGLTTGKVGDLFVAGPVMRPSNGQWRVGH</sequence>
<evidence type="ECO:0000313" key="2">
    <source>
        <dbReference type="Proteomes" id="UP000784294"/>
    </source>
</evidence>
<gene>
    <name evidence="1" type="ORF">PXEA_LOCUS27405</name>
</gene>
<comment type="caution">
    <text evidence="1">The sequence shown here is derived from an EMBL/GenBank/DDBJ whole genome shotgun (WGS) entry which is preliminary data.</text>
</comment>
<accession>A0A3S5B1H0</accession>
<reference evidence="1" key="1">
    <citation type="submission" date="2018-11" db="EMBL/GenBank/DDBJ databases">
        <authorList>
            <consortium name="Pathogen Informatics"/>
        </authorList>
    </citation>
    <scope>NUCLEOTIDE SEQUENCE</scope>
</reference>
<evidence type="ECO:0000313" key="1">
    <source>
        <dbReference type="EMBL" id="VEL33965.1"/>
    </source>
</evidence>
<dbReference type="EMBL" id="CAAALY010246729">
    <property type="protein sequence ID" value="VEL33965.1"/>
    <property type="molecule type" value="Genomic_DNA"/>
</dbReference>
<keyword evidence="2" id="KW-1185">Reference proteome</keyword>
<dbReference type="AlphaFoldDB" id="A0A3S5B1H0"/>
<proteinExistence type="predicted"/>
<organism evidence="1 2">
    <name type="scientific">Protopolystoma xenopodis</name>
    <dbReference type="NCBI Taxonomy" id="117903"/>
    <lineage>
        <taxon>Eukaryota</taxon>
        <taxon>Metazoa</taxon>
        <taxon>Spiralia</taxon>
        <taxon>Lophotrochozoa</taxon>
        <taxon>Platyhelminthes</taxon>
        <taxon>Monogenea</taxon>
        <taxon>Polyopisthocotylea</taxon>
        <taxon>Polystomatidea</taxon>
        <taxon>Polystomatidae</taxon>
        <taxon>Protopolystoma</taxon>
    </lineage>
</organism>
<name>A0A3S5B1H0_9PLAT</name>